<evidence type="ECO:0000256" key="2">
    <source>
        <dbReference type="ARBA" id="ARBA00039140"/>
    </source>
</evidence>
<proteinExistence type="predicted"/>
<gene>
    <name evidence="7" type="ORF">QNI22_34975</name>
</gene>
<accession>A0AAE3RCK7</accession>
<comment type="catalytic activity">
    <reaction evidence="3">
        <text>[protein]-L-glutamate 5-O-methyl ester + H2O = L-glutamyl-[protein] + methanol + H(+)</text>
        <dbReference type="Rhea" id="RHEA:23236"/>
        <dbReference type="Rhea" id="RHEA-COMP:10208"/>
        <dbReference type="Rhea" id="RHEA-COMP:10311"/>
        <dbReference type="ChEBI" id="CHEBI:15377"/>
        <dbReference type="ChEBI" id="CHEBI:15378"/>
        <dbReference type="ChEBI" id="CHEBI:17790"/>
        <dbReference type="ChEBI" id="CHEBI:29973"/>
        <dbReference type="ChEBI" id="CHEBI:82795"/>
        <dbReference type="EC" id="3.1.1.61"/>
    </reaction>
</comment>
<feature type="domain" description="CheB-type methylesterase" evidence="6">
    <location>
        <begin position="6"/>
        <end position="189"/>
    </location>
</feature>
<sequence>MDKSTFYPIVGIGFSAGGIEALLTFLTHLPKPAGASFVIIPQLSIDDESLLDKMLKRCTHLHISWINNGVIPKPERAYLLPPGHQLDFKNQAFLLRPYLSQHKTNQMIDRGFTALAYAFQRRVIGIVLSGTGKDGLSGVKAIEKQGGIVFVQHPETALFQSMPASIIAENHPDMVATPEELAEILTRML</sequence>
<dbReference type="Proteomes" id="UP001232063">
    <property type="component" value="Unassembled WGS sequence"/>
</dbReference>
<dbReference type="GO" id="GO:0005737">
    <property type="term" value="C:cytoplasm"/>
    <property type="evidence" value="ECO:0007669"/>
    <property type="project" value="InterPro"/>
</dbReference>
<protein>
    <recommendedName>
        <fullName evidence="2">protein-glutamate methylesterase</fullName>
        <ecNumber evidence="2">3.1.1.61</ecNumber>
    </recommendedName>
</protein>
<keyword evidence="5" id="KW-0472">Membrane</keyword>
<dbReference type="AlphaFoldDB" id="A0AAE3RCK7"/>
<dbReference type="InterPro" id="IPR000673">
    <property type="entry name" value="Sig_transdc_resp-reg_Me-estase"/>
</dbReference>
<comment type="caution">
    <text evidence="7">The sequence shown here is derived from an EMBL/GenBank/DDBJ whole genome shotgun (WGS) entry which is preliminary data.</text>
</comment>
<keyword evidence="5" id="KW-1133">Transmembrane helix</keyword>
<dbReference type="Gene3D" id="3.40.50.180">
    <property type="entry name" value="Methylesterase CheB, C-terminal domain"/>
    <property type="match status" value="1"/>
</dbReference>
<reference evidence="7" key="1">
    <citation type="submission" date="2023-05" db="EMBL/GenBank/DDBJ databases">
        <authorList>
            <person name="Zhang X."/>
        </authorList>
    </citation>
    <scope>NUCLEOTIDE SEQUENCE</scope>
    <source>
        <strain evidence="7">BD1B2-1</strain>
    </source>
</reference>
<dbReference type="GO" id="GO:0000156">
    <property type="term" value="F:phosphorelay response regulator activity"/>
    <property type="evidence" value="ECO:0007669"/>
    <property type="project" value="InterPro"/>
</dbReference>
<dbReference type="EMBL" id="JASJOU010000019">
    <property type="protein sequence ID" value="MDJ1505914.1"/>
    <property type="molecule type" value="Genomic_DNA"/>
</dbReference>
<dbReference type="SUPFAM" id="SSF52738">
    <property type="entry name" value="Methylesterase CheB, C-terminal domain"/>
    <property type="match status" value="1"/>
</dbReference>
<dbReference type="CDD" id="cd16434">
    <property type="entry name" value="CheB-CheR_fusion"/>
    <property type="match status" value="1"/>
</dbReference>
<dbReference type="Pfam" id="PF01339">
    <property type="entry name" value="CheB_methylest"/>
    <property type="match status" value="1"/>
</dbReference>
<comment type="caution">
    <text evidence="4">Lacks conserved residue(s) required for the propagation of feature annotation.</text>
</comment>
<dbReference type="PANTHER" id="PTHR42872">
    <property type="entry name" value="PROTEIN-GLUTAMATE METHYLESTERASE/PROTEIN-GLUTAMINE GLUTAMINASE"/>
    <property type="match status" value="1"/>
</dbReference>
<feature type="transmembrane region" description="Helical" evidence="5">
    <location>
        <begin position="6"/>
        <end position="26"/>
    </location>
</feature>
<evidence type="ECO:0000313" key="8">
    <source>
        <dbReference type="Proteomes" id="UP001232063"/>
    </source>
</evidence>
<evidence type="ECO:0000313" key="7">
    <source>
        <dbReference type="EMBL" id="MDJ1505914.1"/>
    </source>
</evidence>
<dbReference type="GO" id="GO:0008984">
    <property type="term" value="F:protein-glutamate methylesterase activity"/>
    <property type="evidence" value="ECO:0007669"/>
    <property type="project" value="UniProtKB-EC"/>
</dbReference>
<keyword evidence="8" id="KW-1185">Reference proteome</keyword>
<organism evidence="7 8">
    <name type="scientific">Xanthocytophaga agilis</name>
    <dbReference type="NCBI Taxonomy" id="3048010"/>
    <lineage>
        <taxon>Bacteria</taxon>
        <taxon>Pseudomonadati</taxon>
        <taxon>Bacteroidota</taxon>
        <taxon>Cytophagia</taxon>
        <taxon>Cytophagales</taxon>
        <taxon>Rhodocytophagaceae</taxon>
        <taxon>Xanthocytophaga</taxon>
    </lineage>
</organism>
<keyword evidence="5" id="KW-0812">Transmembrane</keyword>
<dbReference type="RefSeq" id="WP_314518472.1">
    <property type="nucleotide sequence ID" value="NZ_JASJOU010000019.1"/>
</dbReference>
<evidence type="ECO:0000256" key="1">
    <source>
        <dbReference type="ARBA" id="ARBA00022801"/>
    </source>
</evidence>
<evidence type="ECO:0000256" key="3">
    <source>
        <dbReference type="ARBA" id="ARBA00048267"/>
    </source>
</evidence>
<evidence type="ECO:0000256" key="5">
    <source>
        <dbReference type="SAM" id="Phobius"/>
    </source>
</evidence>
<keyword evidence="1" id="KW-0378">Hydrolase</keyword>
<dbReference type="GO" id="GO:0006935">
    <property type="term" value="P:chemotaxis"/>
    <property type="evidence" value="ECO:0007669"/>
    <property type="project" value="InterPro"/>
</dbReference>
<evidence type="ECO:0000256" key="4">
    <source>
        <dbReference type="PROSITE-ProRule" id="PRU00050"/>
    </source>
</evidence>
<dbReference type="PANTHER" id="PTHR42872:SF6">
    <property type="entry name" value="PROTEIN-GLUTAMATE METHYLESTERASE_PROTEIN-GLUTAMINE GLUTAMINASE"/>
    <property type="match status" value="1"/>
</dbReference>
<dbReference type="PROSITE" id="PS50122">
    <property type="entry name" value="CHEB"/>
    <property type="match status" value="1"/>
</dbReference>
<dbReference type="EC" id="3.1.1.61" evidence="2"/>
<evidence type="ECO:0000259" key="6">
    <source>
        <dbReference type="PROSITE" id="PS50122"/>
    </source>
</evidence>
<dbReference type="InterPro" id="IPR035909">
    <property type="entry name" value="CheB_C"/>
</dbReference>
<name>A0AAE3RCK7_9BACT</name>